<dbReference type="PANTHER" id="PTHR46944">
    <property type="entry name" value="RHO GUANINE NUCLEOTIDE EXCHANGE FACTOR 33"/>
    <property type="match status" value="1"/>
</dbReference>
<feature type="compositionally biased region" description="Polar residues" evidence="1">
    <location>
        <begin position="1483"/>
        <end position="1499"/>
    </location>
</feature>
<feature type="region of interest" description="Disordered" evidence="1">
    <location>
        <begin position="1061"/>
        <end position="1175"/>
    </location>
</feature>
<reference evidence="3" key="1">
    <citation type="submission" date="2022-11" db="EMBL/GenBank/DDBJ databases">
        <title>Centuries of genome instability and evolution in soft-shell clam transmissible cancer (bioRxiv).</title>
        <authorList>
            <person name="Hart S.F.M."/>
            <person name="Yonemitsu M.A."/>
            <person name="Giersch R.M."/>
            <person name="Beal B.F."/>
            <person name="Arriagada G."/>
            <person name="Davis B.W."/>
            <person name="Ostrander E.A."/>
            <person name="Goff S.P."/>
            <person name="Metzger M.J."/>
        </authorList>
    </citation>
    <scope>NUCLEOTIDE SEQUENCE</scope>
    <source>
        <strain evidence="3">MELC-2E11</strain>
        <tissue evidence="3">Siphon/mantle</tissue>
    </source>
</reference>
<dbReference type="InterPro" id="IPR042849">
    <property type="entry name" value="ARHGEF33"/>
</dbReference>
<evidence type="ECO:0000256" key="1">
    <source>
        <dbReference type="SAM" id="MobiDB-lite"/>
    </source>
</evidence>
<accession>A0ABY7FH26</accession>
<feature type="compositionally biased region" description="Low complexity" evidence="1">
    <location>
        <begin position="1421"/>
        <end position="1431"/>
    </location>
</feature>
<feature type="region of interest" description="Disordered" evidence="1">
    <location>
        <begin position="1236"/>
        <end position="1617"/>
    </location>
</feature>
<feature type="compositionally biased region" description="Polar residues" evidence="1">
    <location>
        <begin position="1020"/>
        <end position="1034"/>
    </location>
</feature>
<feature type="region of interest" description="Disordered" evidence="1">
    <location>
        <begin position="456"/>
        <end position="490"/>
    </location>
</feature>
<feature type="compositionally biased region" description="Polar residues" evidence="1">
    <location>
        <begin position="1511"/>
        <end position="1522"/>
    </location>
</feature>
<feature type="compositionally biased region" description="Basic and acidic residues" evidence="1">
    <location>
        <begin position="1248"/>
        <end position="1259"/>
    </location>
</feature>
<evidence type="ECO:0000259" key="2">
    <source>
        <dbReference type="PROSITE" id="PS50010"/>
    </source>
</evidence>
<dbReference type="Gene3D" id="1.20.900.10">
    <property type="entry name" value="Dbl homology (DH) domain"/>
    <property type="match status" value="1"/>
</dbReference>
<feature type="region of interest" description="Disordered" evidence="1">
    <location>
        <begin position="755"/>
        <end position="785"/>
    </location>
</feature>
<dbReference type="Pfam" id="PF00621">
    <property type="entry name" value="RhoGEF"/>
    <property type="match status" value="1"/>
</dbReference>
<organism evidence="3 4">
    <name type="scientific">Mya arenaria</name>
    <name type="common">Soft-shell clam</name>
    <dbReference type="NCBI Taxonomy" id="6604"/>
    <lineage>
        <taxon>Eukaryota</taxon>
        <taxon>Metazoa</taxon>
        <taxon>Spiralia</taxon>
        <taxon>Lophotrochozoa</taxon>
        <taxon>Mollusca</taxon>
        <taxon>Bivalvia</taxon>
        <taxon>Autobranchia</taxon>
        <taxon>Heteroconchia</taxon>
        <taxon>Euheterodonta</taxon>
        <taxon>Imparidentia</taxon>
        <taxon>Neoheterodontei</taxon>
        <taxon>Myida</taxon>
        <taxon>Myoidea</taxon>
        <taxon>Myidae</taxon>
        <taxon>Mya</taxon>
    </lineage>
</organism>
<evidence type="ECO:0000313" key="4">
    <source>
        <dbReference type="Proteomes" id="UP001164746"/>
    </source>
</evidence>
<dbReference type="InterPro" id="IPR035899">
    <property type="entry name" value="DBL_dom_sf"/>
</dbReference>
<dbReference type="PROSITE" id="PS50010">
    <property type="entry name" value="DH_2"/>
    <property type="match status" value="1"/>
</dbReference>
<feature type="compositionally biased region" description="Basic and acidic residues" evidence="1">
    <location>
        <begin position="724"/>
        <end position="735"/>
    </location>
</feature>
<feature type="compositionally biased region" description="Polar residues" evidence="1">
    <location>
        <begin position="128"/>
        <end position="139"/>
    </location>
</feature>
<proteinExistence type="predicted"/>
<feature type="region of interest" description="Disordered" evidence="1">
    <location>
        <begin position="703"/>
        <end position="743"/>
    </location>
</feature>
<feature type="compositionally biased region" description="Basic and acidic residues" evidence="1">
    <location>
        <begin position="1280"/>
        <end position="1296"/>
    </location>
</feature>
<feature type="compositionally biased region" description="Low complexity" evidence="1">
    <location>
        <begin position="705"/>
        <end position="714"/>
    </location>
</feature>
<sequence length="2387" mass="259670">MGKTFLGSHKPPSSKGNPARGSKYCNLVNIGGKLKSGSEDERNAFSANDSAPGCRGQGNGGLEKVPGLYVDTCRSLIKNDSCDVWCICRLVKPCQSCRERRQADRDSTPTPEDNPDIRDPGPEGSGGSTKSSATPTSTGRGIEVKNREHSANQSVVQINVEDFDASSSSRLNKTEIFLSGFCSTEEINASNGAENGTCVNGFELSDTRAASDCVGINLVELFQKLDKLNAAHEELETAHTPGEPRVADTPPGTPSVTMDTASVCSALDNFDFDTSFCSLKSTDLMDPPGDLTDQLALVQQMVVEMKTGFTRAMEELSKIQYGDQTLQQQLADNTQQCHCEITSVSRTVQDLKGAVERLSGKLDEVSEAQIGLQEKLDTYQTDKTMLLEELERSGALSEQARLRLCGSSVQENNNTIPPEVGPMVHPYLNSLQHMHRVSRSLNLTQALGEKCLNLDLSTTSSDDEDNSRHSRSRYEDSPARPSQKIPPHEQFLGEVRREEAVRDMVEVEREYCGQLWALMEDFMNPLRDETIMARREFSLLFPPYIPHLYEQHCIILRKLEERVKKWKHGGVIGDVFAKFTESQDGEGLMLYKDFINDFPTIINTMNKWFAHSPHFRELMQSQYLANAPVLQLLLAPLQQIPKYSLLLKSLLKATSVDHPDRYYLESSLARLKQFLTSMNDDLEQAMMAINGNGQHVKRVHEAGISARSKSSASSGEVNPMSRDSGIHSNEEERAKSPMSPNSSRRYLLQMLREKREHRAQEVGAGTPRGKKTATYSSNPDLPAQLQSLQDGRMSPHLASLPQSRMFSSLSKLPLPRENSTNRRSRSRKQPEQTTINPHYLRPLTPQVLQNSKSAHNFDSSMKREEYAERMRQRPQSAMEFSYRGRNHGDEYLDLLAHQASLAISPPHSSSSDRSRQELQMSLQKLLAETNNLPDDYSDHEHDLADGHVSYHKQFLATKNKIQKHKQNMAKEGVDIIQDDFGIYGDDDEDDNDIDDTQQEVKPMKLLTDSHRPKIMVPRWRQNTSPQPPSYNQSVAAAGRKPGNTEANLAASLAQSLFDTGQQHSDTLPKEKRGPDSPRKTTVGMHNASHEKGSLKRKSKTRTADSPRRSPVRQSPVPCDSTSKSVAKSLSFDTAPNRPSNLPLKQNNNANAQNQQQSASSTEQSDNDKPKRNSVTKLSDVIAYTADCLEKKELVNLADADSDSDSEEKLERVSDIPGGKLSVSDILANHNMKVSSVDVGSSGEMTGDEMDKGTASDKQRVNGNNNSKNKADTDSVVFYFQHRDQINKGNTESHESQRSPTFINTSMDKTSTPKTEYKPLPTNSLKDGFGNFSKKETGRRVRSDEAKPEAVINPSDKDMSQHTSRISSVDSTCSAESEASESSTKERVLKAVDQLRMSFERKKQLTEERRQSQSLTQPRDLSSPTSPTSTVPIQKHFNDLSLNNKGEEQKSPVMKSFSTPVRPSEHENGVDQLEQKHGMYFKKTGQTKLKYQSETASARQIQHKMERAASPTGRTPSPINLNSPYEKFKTQVEASNLAKPKQKNSGPLRNSFEGSLIPKRSKSPTRSSAERERPKSSTDFLRQESKDGQNKNSTKETKIPVLKKASGGTLSKSSEDISKLKKKSAFKDQLKHIFGRKKKKSKLYSCNGYDPDEEYNNHVTIATEPSFQHTDDDEELTVGRTPPRIFSKTTSLKKTILLVQCDFHVNCLSQSELKPNGEPANQDSEIDSCLRPWQTQNNTNDGHMARLPACKGGKWVNYQGRSHDDQQVTVIDILHIRDNIKILAGKYTAKIRGNYVDDSGSSELTLLPVDDSGSSELTVLPVDDSGSSELTLLPVDDSGSSELTVLPVDDSGSSELTVLPVDDSGSSELTVLPVDDSGSSELTVLPVDDSGSSELTVLPVDDSATSEFTVLPVDDSGSSELTVLPVDDSGSSELTVLPVDDSGSSELTVLPVDDSGSSELTVLPVDDSGSSELTVLPVDDSGSSELTVLPVDDSGSSELTVLPVDDSGSSELTVLPVDDSGSSELTVLPVDDSGSSELTVLPVDDSGSSELTVLPVDDSGSSELTVLPVDDSGSSELTVLPVDDSGSSELTVLPVDDSGSSELTVLPVDDSGSSELTVLPVDDSGSSEFTVLPVDDSATSEFTVLPVDDSGSSELTVLPVDDSGSSELTVLPVDDSGSSELTVLPVDDSGSSELTVLPVDDSGSSELTVLPVDDSGSSELTVLPVDDSGSSELTVLPVDDSGSSELTVLPVDDSGSSELTVLPVDDSGSSELTVLPVDDSGSSELTVLPVDDSGSSELTVLPVDDSGSSELTVLPVDDSGSSELTVLPVDDSGSSELTVLPVDDSGSSELTVLPVDDSGSSELTVLPVDDSGSSELTVLPVDDSGSSE</sequence>
<feature type="region of interest" description="Disordered" evidence="1">
    <location>
        <begin position="99"/>
        <end position="150"/>
    </location>
</feature>
<dbReference type="SMART" id="SM00325">
    <property type="entry name" value="RhoGEF"/>
    <property type="match status" value="1"/>
</dbReference>
<feature type="compositionally biased region" description="Basic and acidic residues" evidence="1">
    <location>
        <begin position="1567"/>
        <end position="1597"/>
    </location>
</feature>
<feature type="compositionally biased region" description="Basic and acidic residues" evidence="1">
    <location>
        <begin position="1332"/>
        <end position="1347"/>
    </location>
</feature>
<feature type="region of interest" description="Disordered" evidence="1">
    <location>
        <begin position="2339"/>
        <end position="2387"/>
    </location>
</feature>
<feature type="region of interest" description="Disordered" evidence="1">
    <location>
        <begin position="804"/>
        <end position="841"/>
    </location>
</feature>
<feature type="compositionally biased region" description="Polar residues" evidence="1">
    <location>
        <begin position="1119"/>
        <end position="1144"/>
    </location>
</feature>
<protein>
    <submittedName>
        <fullName evidence="3">PSGP-like protein</fullName>
    </submittedName>
</protein>
<dbReference type="SUPFAM" id="SSF48065">
    <property type="entry name" value="DBL homology domain (DH-domain)"/>
    <property type="match status" value="1"/>
</dbReference>
<keyword evidence="4" id="KW-1185">Reference proteome</keyword>
<gene>
    <name evidence="3" type="ORF">MAR_000374</name>
</gene>
<feature type="compositionally biased region" description="Polar residues" evidence="1">
    <location>
        <begin position="773"/>
        <end position="785"/>
    </location>
</feature>
<feature type="region of interest" description="Disordered" evidence="1">
    <location>
        <begin position="1"/>
        <end position="22"/>
    </location>
</feature>
<feature type="compositionally biased region" description="Basic and acidic residues" evidence="1">
    <location>
        <begin position="466"/>
        <end position="478"/>
    </location>
</feature>
<feature type="region of interest" description="Disordered" evidence="1">
    <location>
        <begin position="36"/>
        <end position="61"/>
    </location>
</feature>
<dbReference type="PANTHER" id="PTHR46944:SF1">
    <property type="entry name" value="RHO GUANINE NUCLEOTIDE EXCHANGE FACTOR 33"/>
    <property type="match status" value="1"/>
</dbReference>
<dbReference type="InterPro" id="IPR000219">
    <property type="entry name" value="DH_dom"/>
</dbReference>
<feature type="compositionally biased region" description="Basic and acidic residues" evidence="1">
    <location>
        <begin position="1462"/>
        <end position="1476"/>
    </location>
</feature>
<name>A0ABY7FH26_MYAAR</name>
<dbReference type="Proteomes" id="UP001164746">
    <property type="component" value="Chromosome 11"/>
</dbReference>
<feature type="compositionally biased region" description="Low complexity" evidence="1">
    <location>
        <begin position="1145"/>
        <end position="1160"/>
    </location>
</feature>
<evidence type="ECO:0000313" key="3">
    <source>
        <dbReference type="EMBL" id="WAR18536.1"/>
    </source>
</evidence>
<feature type="compositionally biased region" description="Polar residues" evidence="1">
    <location>
        <begin position="1360"/>
        <end position="1372"/>
    </location>
</feature>
<feature type="compositionally biased region" description="Polar residues" evidence="1">
    <location>
        <begin position="1297"/>
        <end position="1313"/>
    </location>
</feature>
<dbReference type="EMBL" id="CP111022">
    <property type="protein sequence ID" value="WAR18536.1"/>
    <property type="molecule type" value="Genomic_DNA"/>
</dbReference>
<feature type="region of interest" description="Disordered" evidence="1">
    <location>
        <begin position="999"/>
        <end position="1040"/>
    </location>
</feature>
<feature type="compositionally biased region" description="Basic and acidic residues" evidence="1">
    <location>
        <begin position="1066"/>
        <end position="1078"/>
    </location>
</feature>
<feature type="domain" description="DH" evidence="2">
    <location>
        <begin position="496"/>
        <end position="681"/>
    </location>
</feature>
<feature type="region of interest" description="Disordered" evidence="1">
    <location>
        <begin position="235"/>
        <end position="256"/>
    </location>
</feature>
<feature type="compositionally biased region" description="Basic and acidic residues" evidence="1">
    <location>
        <begin position="1397"/>
        <end position="1410"/>
    </location>
</feature>